<accession>A0AA38CN42</accession>
<keyword evidence="1" id="KW-1133">Transmembrane helix</keyword>
<evidence type="ECO:0000313" key="2">
    <source>
        <dbReference type="EMBL" id="KAH9304851.1"/>
    </source>
</evidence>
<comment type="caution">
    <text evidence="2">The sequence shown here is derived from an EMBL/GenBank/DDBJ whole genome shotgun (WGS) entry which is preliminary data.</text>
</comment>
<keyword evidence="1" id="KW-0812">Transmembrane</keyword>
<dbReference type="EMBL" id="JAHRHJ020000008">
    <property type="protein sequence ID" value="KAH9304851.1"/>
    <property type="molecule type" value="Genomic_DNA"/>
</dbReference>
<feature type="transmembrane region" description="Helical" evidence="1">
    <location>
        <begin position="13"/>
        <end position="36"/>
    </location>
</feature>
<feature type="non-terminal residue" evidence="2">
    <location>
        <position position="53"/>
    </location>
</feature>
<name>A0AA38CN42_TAXCH</name>
<evidence type="ECO:0000313" key="3">
    <source>
        <dbReference type="Proteomes" id="UP000824469"/>
    </source>
</evidence>
<feature type="non-terminal residue" evidence="2">
    <location>
        <position position="1"/>
    </location>
</feature>
<keyword evidence="1" id="KW-0472">Membrane</keyword>
<protein>
    <submittedName>
        <fullName evidence="2">Uncharacterized protein</fullName>
    </submittedName>
</protein>
<sequence>IDNLLDDWEISELVVEVVAVVGIAGLYVGGAVVVLVDGLIGEGEVGIVVDALT</sequence>
<organism evidence="2 3">
    <name type="scientific">Taxus chinensis</name>
    <name type="common">Chinese yew</name>
    <name type="synonym">Taxus wallichiana var. chinensis</name>
    <dbReference type="NCBI Taxonomy" id="29808"/>
    <lineage>
        <taxon>Eukaryota</taxon>
        <taxon>Viridiplantae</taxon>
        <taxon>Streptophyta</taxon>
        <taxon>Embryophyta</taxon>
        <taxon>Tracheophyta</taxon>
        <taxon>Spermatophyta</taxon>
        <taxon>Pinopsida</taxon>
        <taxon>Pinidae</taxon>
        <taxon>Conifers II</taxon>
        <taxon>Cupressales</taxon>
        <taxon>Taxaceae</taxon>
        <taxon>Taxus</taxon>
    </lineage>
</organism>
<evidence type="ECO:0000256" key="1">
    <source>
        <dbReference type="SAM" id="Phobius"/>
    </source>
</evidence>
<dbReference type="AlphaFoldDB" id="A0AA38CN42"/>
<dbReference type="Proteomes" id="UP000824469">
    <property type="component" value="Unassembled WGS sequence"/>
</dbReference>
<reference evidence="2 3" key="1">
    <citation type="journal article" date="2021" name="Nat. Plants">
        <title>The Taxus genome provides insights into paclitaxel biosynthesis.</title>
        <authorList>
            <person name="Xiong X."/>
            <person name="Gou J."/>
            <person name="Liao Q."/>
            <person name="Li Y."/>
            <person name="Zhou Q."/>
            <person name="Bi G."/>
            <person name="Li C."/>
            <person name="Du R."/>
            <person name="Wang X."/>
            <person name="Sun T."/>
            <person name="Guo L."/>
            <person name="Liang H."/>
            <person name="Lu P."/>
            <person name="Wu Y."/>
            <person name="Zhang Z."/>
            <person name="Ro D.K."/>
            <person name="Shang Y."/>
            <person name="Huang S."/>
            <person name="Yan J."/>
        </authorList>
    </citation>
    <scope>NUCLEOTIDE SEQUENCE [LARGE SCALE GENOMIC DNA]</scope>
    <source>
        <strain evidence="2">Ta-2019</strain>
    </source>
</reference>
<proteinExistence type="predicted"/>
<gene>
    <name evidence="2" type="ORF">KI387_009255</name>
</gene>
<keyword evidence="3" id="KW-1185">Reference proteome</keyword>